<reference evidence="1 2" key="1">
    <citation type="submission" date="2024-09" db="EMBL/GenBank/DDBJ databases">
        <authorList>
            <person name="Sun Q."/>
            <person name="Mori K."/>
        </authorList>
    </citation>
    <scope>NUCLEOTIDE SEQUENCE [LARGE SCALE GENOMIC DNA]</scope>
    <source>
        <strain evidence="1 2">CCM 7650</strain>
    </source>
</reference>
<dbReference type="EMBL" id="JBHLWI010000017">
    <property type="protein sequence ID" value="MFC0262523.1"/>
    <property type="molecule type" value="Genomic_DNA"/>
</dbReference>
<protein>
    <submittedName>
        <fullName evidence="1">Uncharacterized protein</fullName>
    </submittedName>
</protein>
<gene>
    <name evidence="1" type="ORF">ACFFIP_07480</name>
</gene>
<evidence type="ECO:0000313" key="1">
    <source>
        <dbReference type="EMBL" id="MFC0262523.1"/>
    </source>
</evidence>
<dbReference type="RefSeq" id="WP_382386973.1">
    <property type="nucleotide sequence ID" value="NZ_JBHLWI010000017.1"/>
</dbReference>
<accession>A0ABV6FRM3</accession>
<keyword evidence="2" id="KW-1185">Reference proteome</keyword>
<comment type="caution">
    <text evidence="1">The sequence shown here is derived from an EMBL/GenBank/DDBJ whole genome shotgun (WGS) entry which is preliminary data.</text>
</comment>
<proteinExistence type="predicted"/>
<dbReference type="Proteomes" id="UP001589797">
    <property type="component" value="Unassembled WGS sequence"/>
</dbReference>
<organism evidence="1 2">
    <name type="scientific">Fontibacter flavus</name>
    <dbReference type="NCBI Taxonomy" id="654838"/>
    <lineage>
        <taxon>Bacteria</taxon>
        <taxon>Pseudomonadati</taxon>
        <taxon>Bacteroidota</taxon>
        <taxon>Cytophagia</taxon>
        <taxon>Cytophagales</taxon>
        <taxon>Cyclobacteriaceae</taxon>
        <taxon>Fontibacter</taxon>
    </lineage>
</organism>
<name>A0ABV6FRM3_9BACT</name>
<evidence type="ECO:0000313" key="2">
    <source>
        <dbReference type="Proteomes" id="UP001589797"/>
    </source>
</evidence>
<sequence length="80" mass="9251">MTKPFTPNDLLRYIYQEMSEGEHEKLVQALREDGSLMQDYLEMLSTIDQLDELMLEPSEKVVKGILKKAKSTGLEKIKSF</sequence>